<accession>A0A0C1ZP08</accession>
<keyword evidence="6" id="KW-0239">DNA-directed DNA polymerase</keyword>
<dbReference type="InterPro" id="IPR008921">
    <property type="entry name" value="DNA_pol3_clamp-load_cplx_C"/>
</dbReference>
<dbReference type="NCBIfam" id="TIGR00678">
    <property type="entry name" value="holB"/>
    <property type="match status" value="1"/>
</dbReference>
<dbReference type="GO" id="GO:0009360">
    <property type="term" value="C:DNA polymerase III complex"/>
    <property type="evidence" value="ECO:0007669"/>
    <property type="project" value="InterPro"/>
</dbReference>
<dbReference type="Proteomes" id="UP000031586">
    <property type="component" value="Unassembled WGS sequence"/>
</dbReference>
<organism evidence="9 10">
    <name type="scientific">Vibrio owensii CAIM 1854 = LMG 25443</name>
    <dbReference type="NCBI Taxonomy" id="1229493"/>
    <lineage>
        <taxon>Bacteria</taxon>
        <taxon>Pseudomonadati</taxon>
        <taxon>Pseudomonadota</taxon>
        <taxon>Gammaproteobacteria</taxon>
        <taxon>Vibrionales</taxon>
        <taxon>Vibrionaceae</taxon>
        <taxon>Vibrio</taxon>
    </lineage>
</organism>
<evidence type="ECO:0000313" key="9">
    <source>
        <dbReference type="EMBL" id="KIF54761.1"/>
    </source>
</evidence>
<comment type="caution">
    <text evidence="9">The sequence shown here is derived from an EMBL/GenBank/DDBJ whole genome shotgun (WGS) entry which is preliminary data.</text>
</comment>
<dbReference type="PATRIC" id="fig|1229493.5.peg.4417"/>
<evidence type="ECO:0000313" key="10">
    <source>
        <dbReference type="Proteomes" id="UP000031586"/>
    </source>
</evidence>
<evidence type="ECO:0000256" key="6">
    <source>
        <dbReference type="ARBA" id="ARBA00022932"/>
    </source>
</evidence>
<dbReference type="InterPro" id="IPR015199">
    <property type="entry name" value="DNA_pol_III_delta_C"/>
</dbReference>
<reference evidence="9 10" key="1">
    <citation type="submission" date="2014-07" db="EMBL/GenBank/DDBJ databases">
        <title>Unique and conserved regions in Vibrio harveyi and related species in comparison with the shrimp pathogen Vibrio harveyi CAIM 1792.</title>
        <authorList>
            <person name="Espinoza-Valles I."/>
            <person name="Vora G."/>
            <person name="Leekitcharoenphon P."/>
            <person name="Ussery D."/>
            <person name="Hoj L."/>
            <person name="Gomez-Gil B."/>
        </authorList>
    </citation>
    <scope>NUCLEOTIDE SEQUENCE [LARGE SCALE GENOMIC DNA]</scope>
    <source>
        <strain evidence="10">CAIM 1854 / LMG 25443</strain>
    </source>
</reference>
<dbReference type="Pfam" id="PF13177">
    <property type="entry name" value="DNA_pol3_delta2"/>
    <property type="match status" value="1"/>
</dbReference>
<name>A0A0C1ZP08_9VIBR</name>
<evidence type="ECO:0000256" key="1">
    <source>
        <dbReference type="ARBA" id="ARBA00012417"/>
    </source>
</evidence>
<dbReference type="GO" id="GO:0003677">
    <property type="term" value="F:DNA binding"/>
    <property type="evidence" value="ECO:0007669"/>
    <property type="project" value="InterPro"/>
</dbReference>
<evidence type="ECO:0000256" key="3">
    <source>
        <dbReference type="ARBA" id="ARBA00022679"/>
    </source>
</evidence>
<dbReference type="InterPro" id="IPR050238">
    <property type="entry name" value="DNA_Rep/Repair_Clamp_Loader"/>
</dbReference>
<dbReference type="Pfam" id="PF09115">
    <property type="entry name" value="DNApol3-delta_C"/>
    <property type="match status" value="1"/>
</dbReference>
<evidence type="ECO:0000256" key="2">
    <source>
        <dbReference type="ARBA" id="ARBA00014363"/>
    </source>
</evidence>
<evidence type="ECO:0000259" key="8">
    <source>
        <dbReference type="Pfam" id="PF09115"/>
    </source>
</evidence>
<gene>
    <name evidence="9" type="ORF">H735_02170</name>
</gene>
<keyword evidence="4 9" id="KW-0548">Nucleotidyltransferase</keyword>
<dbReference type="GO" id="GO:0006261">
    <property type="term" value="P:DNA-templated DNA replication"/>
    <property type="evidence" value="ECO:0007669"/>
    <property type="project" value="TreeGrafter"/>
</dbReference>
<dbReference type="RefSeq" id="WP_020196400.1">
    <property type="nucleotide sequence ID" value="NZ_BAOH01000052.1"/>
</dbReference>
<dbReference type="SUPFAM" id="SSF52540">
    <property type="entry name" value="P-loop containing nucleoside triphosphate hydrolases"/>
    <property type="match status" value="1"/>
</dbReference>
<evidence type="ECO:0000256" key="4">
    <source>
        <dbReference type="ARBA" id="ARBA00022695"/>
    </source>
</evidence>
<dbReference type="GO" id="GO:0008408">
    <property type="term" value="F:3'-5' exonuclease activity"/>
    <property type="evidence" value="ECO:0007669"/>
    <property type="project" value="InterPro"/>
</dbReference>
<dbReference type="Gene3D" id="3.40.50.300">
    <property type="entry name" value="P-loop containing nucleotide triphosphate hydrolases"/>
    <property type="match status" value="1"/>
</dbReference>
<dbReference type="AlphaFoldDB" id="A0A0C1ZP08"/>
<dbReference type="EMBL" id="JPRD01000005">
    <property type="protein sequence ID" value="KIF54761.1"/>
    <property type="molecule type" value="Genomic_DNA"/>
</dbReference>
<dbReference type="PANTHER" id="PTHR11669:SF8">
    <property type="entry name" value="DNA POLYMERASE III SUBUNIT DELTA"/>
    <property type="match status" value="1"/>
</dbReference>
<dbReference type="EC" id="2.7.7.7" evidence="1"/>
<dbReference type="InterPro" id="IPR004622">
    <property type="entry name" value="DNA_pol_HolB"/>
</dbReference>
<dbReference type="SUPFAM" id="SSF48019">
    <property type="entry name" value="post-AAA+ oligomerization domain-like"/>
    <property type="match status" value="1"/>
</dbReference>
<evidence type="ECO:0000256" key="7">
    <source>
        <dbReference type="ARBA" id="ARBA00049244"/>
    </source>
</evidence>
<dbReference type="PANTHER" id="PTHR11669">
    <property type="entry name" value="REPLICATION FACTOR C / DNA POLYMERASE III GAMMA-TAU SUBUNIT"/>
    <property type="match status" value="1"/>
</dbReference>
<sequence>MLNDFPWLLPVWDNLKTSLDSERIPGALLLQSEKGLAVEKLVELFSHSLLCQNYTSEACGFCHSCQLTQSHSHPDLHWIKPEKEGKSITVDQIRACNRLAHESSQLNGYRVFIIEPADAMNESASNALLKTLEEPGQKCLFLLVTHNQERLLPTIQSRCQQWVVTPPSTEQAMNWMSEQGASQVPTYALKLNLGSPINTLEAVKSGELDEYQAFERCFIETLSSPVSDVFQCASLMAKNPDKAFDWAWYLLTDAQKAQFGVAEAAQLPGATLFPTHSYDGLYLASKKLLELKGQIQRFPGLNLELLSMNWLIESREALCS</sequence>
<comment type="catalytic activity">
    <reaction evidence="7">
        <text>DNA(n) + a 2'-deoxyribonucleoside 5'-triphosphate = DNA(n+1) + diphosphate</text>
        <dbReference type="Rhea" id="RHEA:22508"/>
        <dbReference type="Rhea" id="RHEA-COMP:17339"/>
        <dbReference type="Rhea" id="RHEA-COMP:17340"/>
        <dbReference type="ChEBI" id="CHEBI:33019"/>
        <dbReference type="ChEBI" id="CHEBI:61560"/>
        <dbReference type="ChEBI" id="CHEBI:173112"/>
        <dbReference type="EC" id="2.7.7.7"/>
    </reaction>
</comment>
<feature type="domain" description="DNA polymerase III delta subunit C-terminal" evidence="8">
    <location>
        <begin position="208"/>
        <end position="313"/>
    </location>
</feature>
<proteinExistence type="predicted"/>
<dbReference type="Gene3D" id="1.20.272.10">
    <property type="match status" value="1"/>
</dbReference>
<keyword evidence="5" id="KW-0235">DNA replication</keyword>
<protein>
    <recommendedName>
        <fullName evidence="2">DNA polymerase III subunit delta'</fullName>
        <ecNumber evidence="1">2.7.7.7</ecNumber>
    </recommendedName>
</protein>
<evidence type="ECO:0000256" key="5">
    <source>
        <dbReference type="ARBA" id="ARBA00022705"/>
    </source>
</evidence>
<dbReference type="InterPro" id="IPR027417">
    <property type="entry name" value="P-loop_NTPase"/>
</dbReference>
<dbReference type="GO" id="GO:0003887">
    <property type="term" value="F:DNA-directed DNA polymerase activity"/>
    <property type="evidence" value="ECO:0007669"/>
    <property type="project" value="UniProtKB-KW"/>
</dbReference>
<dbReference type="NCBIfam" id="NF004759">
    <property type="entry name" value="PRK06090.1"/>
    <property type="match status" value="1"/>
</dbReference>
<keyword evidence="3 9" id="KW-0808">Transferase</keyword>